<dbReference type="InterPro" id="IPR036426">
    <property type="entry name" value="Bulb-type_lectin_dom_sf"/>
</dbReference>
<keyword evidence="9" id="KW-0677">Repeat</keyword>
<feature type="domain" description="Bulb-type lectin" evidence="21">
    <location>
        <begin position="35"/>
        <end position="153"/>
    </location>
</feature>
<evidence type="ECO:0000256" key="13">
    <source>
        <dbReference type="ARBA" id="ARBA00022989"/>
    </source>
</evidence>
<evidence type="ECO:0000256" key="12">
    <source>
        <dbReference type="ARBA" id="ARBA00022840"/>
    </source>
</evidence>
<evidence type="ECO:0000256" key="10">
    <source>
        <dbReference type="ARBA" id="ARBA00022741"/>
    </source>
</evidence>
<evidence type="ECO:0000256" key="11">
    <source>
        <dbReference type="ARBA" id="ARBA00022777"/>
    </source>
</evidence>
<evidence type="ECO:0000256" key="16">
    <source>
        <dbReference type="ARBA" id="ARBA00023170"/>
    </source>
</evidence>
<evidence type="ECO:0000256" key="18">
    <source>
        <dbReference type="ARBA" id="ARBA00047899"/>
    </source>
</evidence>
<evidence type="ECO:0000256" key="20">
    <source>
        <dbReference type="SAM" id="SignalP"/>
    </source>
</evidence>
<keyword evidence="3" id="KW-1003">Cell membrane</keyword>
<keyword evidence="11 22" id="KW-0418">Kinase</keyword>
<evidence type="ECO:0000256" key="14">
    <source>
        <dbReference type="ARBA" id="ARBA00023136"/>
    </source>
</evidence>
<proteinExistence type="predicted"/>
<feature type="signal peptide" evidence="20">
    <location>
        <begin position="1"/>
        <end position="29"/>
    </location>
</feature>
<dbReference type="GO" id="GO:0051707">
    <property type="term" value="P:response to other organism"/>
    <property type="evidence" value="ECO:0007669"/>
    <property type="project" value="UniProtKB-ARBA"/>
</dbReference>
<dbReference type="PROSITE" id="PS50927">
    <property type="entry name" value="BULB_LECTIN"/>
    <property type="match status" value="1"/>
</dbReference>
<keyword evidence="10" id="KW-0547">Nucleotide-binding</keyword>
<evidence type="ECO:0000256" key="8">
    <source>
        <dbReference type="ARBA" id="ARBA00022734"/>
    </source>
</evidence>
<comment type="catalytic activity">
    <reaction evidence="18">
        <text>L-threonyl-[protein] + ATP = O-phospho-L-threonyl-[protein] + ADP + H(+)</text>
        <dbReference type="Rhea" id="RHEA:46608"/>
        <dbReference type="Rhea" id="RHEA-COMP:11060"/>
        <dbReference type="Rhea" id="RHEA-COMP:11605"/>
        <dbReference type="ChEBI" id="CHEBI:15378"/>
        <dbReference type="ChEBI" id="CHEBI:30013"/>
        <dbReference type="ChEBI" id="CHEBI:30616"/>
        <dbReference type="ChEBI" id="CHEBI:61977"/>
        <dbReference type="ChEBI" id="CHEBI:456216"/>
        <dbReference type="EC" id="2.7.11.1"/>
    </reaction>
</comment>
<evidence type="ECO:0000256" key="1">
    <source>
        <dbReference type="ARBA" id="ARBA00004251"/>
    </source>
</evidence>
<dbReference type="GO" id="GO:0005886">
    <property type="term" value="C:plasma membrane"/>
    <property type="evidence" value="ECO:0007669"/>
    <property type="project" value="UniProtKB-SubCell"/>
</dbReference>
<feature type="chain" id="PRO_5008286271" description="non-specific serine/threonine protein kinase" evidence="20">
    <location>
        <begin position="30"/>
        <end position="244"/>
    </location>
</feature>
<dbReference type="SUPFAM" id="SSF51110">
    <property type="entry name" value="alpha-D-mannose-specific plant lectins"/>
    <property type="match status" value="1"/>
</dbReference>
<protein>
    <recommendedName>
        <fullName evidence="2">non-specific serine/threonine protein kinase</fullName>
        <ecNumber evidence="2">2.7.11.1</ecNumber>
    </recommendedName>
</protein>
<keyword evidence="14" id="KW-0472">Membrane</keyword>
<gene>
    <name evidence="22" type="ORF">ACMD2_06627</name>
</gene>
<evidence type="ECO:0000256" key="6">
    <source>
        <dbReference type="ARBA" id="ARBA00022692"/>
    </source>
</evidence>
<dbReference type="InterPro" id="IPR001480">
    <property type="entry name" value="Bulb-type_lectin_dom"/>
</dbReference>
<evidence type="ECO:0000256" key="9">
    <source>
        <dbReference type="ARBA" id="ARBA00022737"/>
    </source>
</evidence>
<feature type="non-terminal residue" evidence="22">
    <location>
        <position position="244"/>
    </location>
</feature>
<reference evidence="22 23" key="1">
    <citation type="journal article" date="2016" name="DNA Res.">
        <title>The draft genome of MD-2 pineapple using hybrid error correction of long reads.</title>
        <authorList>
            <person name="Redwan R.M."/>
            <person name="Saidin A."/>
            <person name="Kumar S.V."/>
        </authorList>
    </citation>
    <scope>NUCLEOTIDE SEQUENCE [LARGE SCALE GENOMIC DNA]</scope>
    <source>
        <strain evidence="23">cv. MD2</strain>
        <tissue evidence="22">Leaf</tissue>
    </source>
</reference>
<evidence type="ECO:0000256" key="5">
    <source>
        <dbReference type="ARBA" id="ARBA00022679"/>
    </source>
</evidence>
<evidence type="ECO:0000256" key="17">
    <source>
        <dbReference type="ARBA" id="ARBA00023180"/>
    </source>
</evidence>
<evidence type="ECO:0000256" key="2">
    <source>
        <dbReference type="ARBA" id="ARBA00012513"/>
    </source>
</evidence>
<name>A0A199W2Z1_ANACO</name>
<dbReference type="EC" id="2.7.11.1" evidence="2"/>
<comment type="catalytic activity">
    <reaction evidence="19">
        <text>L-seryl-[protein] + ATP = O-phospho-L-seryl-[protein] + ADP + H(+)</text>
        <dbReference type="Rhea" id="RHEA:17989"/>
        <dbReference type="Rhea" id="RHEA-COMP:9863"/>
        <dbReference type="Rhea" id="RHEA-COMP:11604"/>
        <dbReference type="ChEBI" id="CHEBI:15378"/>
        <dbReference type="ChEBI" id="CHEBI:29999"/>
        <dbReference type="ChEBI" id="CHEBI:30616"/>
        <dbReference type="ChEBI" id="CHEBI:83421"/>
        <dbReference type="ChEBI" id="CHEBI:456216"/>
        <dbReference type="EC" id="2.7.11.1"/>
    </reaction>
</comment>
<dbReference type="Gene3D" id="2.90.10.10">
    <property type="entry name" value="Bulb-type lectin domain"/>
    <property type="match status" value="1"/>
</dbReference>
<dbReference type="FunFam" id="2.90.10.10:FF:000016">
    <property type="entry name" value="G-type lectin S-receptor-like serine/threonine-protein kinase"/>
    <property type="match status" value="1"/>
</dbReference>
<keyword evidence="6" id="KW-0812">Transmembrane</keyword>
<keyword evidence="5" id="KW-0808">Transferase</keyword>
<keyword evidence="13" id="KW-1133">Transmembrane helix</keyword>
<keyword evidence="8 22" id="KW-0430">Lectin</keyword>
<dbReference type="EMBL" id="LSRQ01000366">
    <property type="protein sequence ID" value="OAY83265.1"/>
    <property type="molecule type" value="Genomic_DNA"/>
</dbReference>
<dbReference type="Pfam" id="PF01453">
    <property type="entry name" value="B_lectin"/>
    <property type="match status" value="1"/>
</dbReference>
<dbReference type="AlphaFoldDB" id="A0A199W2Z1"/>
<comment type="caution">
    <text evidence="22">The sequence shown here is derived from an EMBL/GenBank/DDBJ whole genome shotgun (WGS) entry which is preliminary data.</text>
</comment>
<dbReference type="PANTHER" id="PTHR47974:SF9">
    <property type="entry name" value="RECEPTOR-LIKE SERINE_THREONINE-PROTEIN KINASE"/>
    <property type="match status" value="1"/>
</dbReference>
<accession>A0A199W2Z1</accession>
<dbReference type="GO" id="GO:0005524">
    <property type="term" value="F:ATP binding"/>
    <property type="evidence" value="ECO:0007669"/>
    <property type="project" value="UniProtKB-KW"/>
</dbReference>
<organism evidence="22 23">
    <name type="scientific">Ananas comosus</name>
    <name type="common">Pineapple</name>
    <name type="synonym">Ananas ananas</name>
    <dbReference type="NCBI Taxonomy" id="4615"/>
    <lineage>
        <taxon>Eukaryota</taxon>
        <taxon>Viridiplantae</taxon>
        <taxon>Streptophyta</taxon>
        <taxon>Embryophyta</taxon>
        <taxon>Tracheophyta</taxon>
        <taxon>Spermatophyta</taxon>
        <taxon>Magnoliopsida</taxon>
        <taxon>Liliopsida</taxon>
        <taxon>Poales</taxon>
        <taxon>Bromeliaceae</taxon>
        <taxon>Bromelioideae</taxon>
        <taxon>Ananas</taxon>
    </lineage>
</organism>
<evidence type="ECO:0000313" key="23">
    <source>
        <dbReference type="Proteomes" id="UP000092600"/>
    </source>
</evidence>
<evidence type="ECO:0000256" key="15">
    <source>
        <dbReference type="ARBA" id="ARBA00023157"/>
    </source>
</evidence>
<keyword evidence="17" id="KW-0325">Glycoprotein</keyword>
<keyword evidence="16 22" id="KW-0675">Receptor</keyword>
<comment type="subcellular location">
    <subcellularLocation>
        <location evidence="1">Cell membrane</location>
        <topology evidence="1">Single-pass type I membrane protein</topology>
    </subcellularLocation>
</comment>
<dbReference type="GO" id="GO:0030246">
    <property type="term" value="F:carbohydrate binding"/>
    <property type="evidence" value="ECO:0007669"/>
    <property type="project" value="UniProtKB-KW"/>
</dbReference>
<keyword evidence="15" id="KW-1015">Disulfide bond</keyword>
<keyword evidence="4" id="KW-0723">Serine/threonine-protein kinase</keyword>
<keyword evidence="7 20" id="KW-0732">Signal</keyword>
<evidence type="ECO:0000256" key="3">
    <source>
        <dbReference type="ARBA" id="ARBA00022475"/>
    </source>
</evidence>
<evidence type="ECO:0000313" key="22">
    <source>
        <dbReference type="EMBL" id="OAY83265.1"/>
    </source>
</evidence>
<dbReference type="Proteomes" id="UP000092600">
    <property type="component" value="Unassembled WGS sequence"/>
</dbReference>
<evidence type="ECO:0000259" key="21">
    <source>
        <dbReference type="PROSITE" id="PS50927"/>
    </source>
</evidence>
<dbReference type="SMART" id="SM00108">
    <property type="entry name" value="B_lectin"/>
    <property type="match status" value="1"/>
</dbReference>
<sequence>MAPLLPPTLLLVLRLLVLLLFSNAGGAGAIPLGSVLTPSNSSSSSSSSSWSSPNGTFSVRFVPSPSHPSLFLASIVFSGGLPVWSAGGASAAVDSSASLSLLPDGDLRLLNGSGALVWSSNTSSLSVSSAALLDSGNLVLQNASDSPLWQSFENPTDTLVQSQNFTSAASLGYNASFTANRTLSSPTLFLQSNGILSLADAALGSSPVVVAYSSNYGESGITLRFVRLDPDGNLRVYSVSGGSS</sequence>
<evidence type="ECO:0000256" key="4">
    <source>
        <dbReference type="ARBA" id="ARBA00022527"/>
    </source>
</evidence>
<evidence type="ECO:0000256" key="19">
    <source>
        <dbReference type="ARBA" id="ARBA00048679"/>
    </source>
</evidence>
<dbReference type="GO" id="GO:0004674">
    <property type="term" value="F:protein serine/threonine kinase activity"/>
    <property type="evidence" value="ECO:0007669"/>
    <property type="project" value="UniProtKB-KW"/>
</dbReference>
<keyword evidence="12" id="KW-0067">ATP-binding</keyword>
<dbReference type="PANTHER" id="PTHR47974">
    <property type="entry name" value="OS07G0415500 PROTEIN"/>
    <property type="match status" value="1"/>
</dbReference>
<dbReference type="STRING" id="4615.A0A199W2Z1"/>
<evidence type="ECO:0000256" key="7">
    <source>
        <dbReference type="ARBA" id="ARBA00022729"/>
    </source>
</evidence>